<dbReference type="InterPro" id="IPR000182">
    <property type="entry name" value="GNAT_dom"/>
</dbReference>
<comment type="caution">
    <text evidence="2">The sequence shown here is derived from an EMBL/GenBank/DDBJ whole genome shotgun (WGS) entry which is preliminary data.</text>
</comment>
<proteinExistence type="predicted"/>
<feature type="domain" description="N-acetyltransferase" evidence="1">
    <location>
        <begin position="4"/>
        <end position="174"/>
    </location>
</feature>
<dbReference type="PROSITE" id="PS51186">
    <property type="entry name" value="GNAT"/>
    <property type="match status" value="1"/>
</dbReference>
<dbReference type="EMBL" id="JABVEC010000051">
    <property type="protein sequence ID" value="MBC6470911.1"/>
    <property type="molecule type" value="Genomic_DNA"/>
</dbReference>
<dbReference type="Proteomes" id="UP000805614">
    <property type="component" value="Unassembled WGS sequence"/>
</dbReference>
<gene>
    <name evidence="2" type="ORF">HKK74_36290</name>
</gene>
<dbReference type="PANTHER" id="PTHR43072">
    <property type="entry name" value="N-ACETYLTRANSFERASE"/>
    <property type="match status" value="1"/>
</dbReference>
<keyword evidence="3" id="KW-1185">Reference proteome</keyword>
<dbReference type="Gene3D" id="3.40.630.30">
    <property type="match status" value="1"/>
</dbReference>
<name>A0ABR7M1C1_9ACTN</name>
<dbReference type="RefSeq" id="WP_187247947.1">
    <property type="nucleotide sequence ID" value="NZ_BAAAOK010000005.1"/>
</dbReference>
<evidence type="ECO:0000313" key="3">
    <source>
        <dbReference type="Proteomes" id="UP000805614"/>
    </source>
</evidence>
<dbReference type="Pfam" id="PF00583">
    <property type="entry name" value="Acetyltransf_1"/>
    <property type="match status" value="1"/>
</dbReference>
<reference evidence="2 3" key="1">
    <citation type="submission" date="2020-06" db="EMBL/GenBank/DDBJ databases">
        <title>Actinomadura xiongansis sp. nov., isolated from soil of Baiyangdian.</title>
        <authorList>
            <person name="Zhang X."/>
        </authorList>
    </citation>
    <scope>NUCLEOTIDE SEQUENCE [LARGE SCALE GENOMIC DNA]</scope>
    <source>
        <strain evidence="2 3">HBUM206468</strain>
    </source>
</reference>
<evidence type="ECO:0000313" key="2">
    <source>
        <dbReference type="EMBL" id="MBC6470911.1"/>
    </source>
</evidence>
<protein>
    <submittedName>
        <fullName evidence="2">GNAT family N-acetyltransferase</fullName>
    </submittedName>
</protein>
<dbReference type="CDD" id="cd04301">
    <property type="entry name" value="NAT_SF"/>
    <property type="match status" value="1"/>
</dbReference>
<organism evidence="2 3">
    <name type="scientific">Actinomadura alba</name>
    <dbReference type="NCBI Taxonomy" id="406431"/>
    <lineage>
        <taxon>Bacteria</taxon>
        <taxon>Bacillati</taxon>
        <taxon>Actinomycetota</taxon>
        <taxon>Actinomycetes</taxon>
        <taxon>Streptosporangiales</taxon>
        <taxon>Thermomonosporaceae</taxon>
        <taxon>Actinomadura</taxon>
    </lineage>
</organism>
<evidence type="ECO:0000259" key="1">
    <source>
        <dbReference type="PROSITE" id="PS51186"/>
    </source>
</evidence>
<sequence>MGDVELQRLDGAQTRAHFEEIQVVYAAAFPGNDLGDHEHRTMGQAASAGFETVTASTQGTLVGFVYGLPLSLHSAWWKGLKPSRSDDFTAETGRRTFAVIDLAVLPSHRGQGLGRRLMDELLGSRSEERATLATNPDERGVQQMYERWGWSRVGRVPGTAGETNPAFDLYVMALRSVPDSSSSSR</sequence>
<dbReference type="InterPro" id="IPR016181">
    <property type="entry name" value="Acyl_CoA_acyltransferase"/>
</dbReference>
<dbReference type="SUPFAM" id="SSF55729">
    <property type="entry name" value="Acyl-CoA N-acyltransferases (Nat)"/>
    <property type="match status" value="1"/>
</dbReference>
<accession>A0ABR7M1C1</accession>